<dbReference type="PANTHER" id="PTHR10272:SF0">
    <property type="entry name" value="PLATELET-ACTIVATING FACTOR ACETYLHYDROLASE"/>
    <property type="match status" value="1"/>
</dbReference>
<keyword evidence="2" id="KW-0442">Lipid degradation</keyword>
<name>A0ABN1BD97_9ACTN</name>
<dbReference type="Pfam" id="PF03403">
    <property type="entry name" value="PAF-AH_p_II"/>
    <property type="match status" value="2"/>
</dbReference>
<keyword evidence="3" id="KW-0443">Lipid metabolism</keyword>
<keyword evidence="1" id="KW-0378">Hydrolase</keyword>
<accession>A0ABN1BD97</accession>
<evidence type="ECO:0000313" key="6">
    <source>
        <dbReference type="Proteomes" id="UP001499895"/>
    </source>
</evidence>
<sequence length="422" mass="44548">MVAYERGLRRRAVVAAGVLAVTAVLGGTVSGAEARGAAGPALPHADLPAPTGPYPVGTTARHLVDRSRTDPWEPRRHRELMVSFWYPAEPGAPGEPALYMDRDSAAHFGSAAGAGHAHGVPAGAVDWSATRTHARVDVPVARGVRSLPVVLYSAGLGDPRTWGTHLVADLASRGYVVVTVDHPYDASEVRFPDGRLVESVLPSLAGKPGTDVGAVLRKAVRARVDDTRSVLDALAGPALRRGLPHGLAQAMDLRRVGMAGHSAGGFTAAQAMHDDRRIRAGVNLDGTMDFPGPDGTGHHLSSVARDGLDGPFLLMGSDGANDNAPSWSAFRKNTRGRQAELLMTGSRHGAYSDAPALLPELVRQGAVPRAALEGNVGTVRPERAVAAVRAYVASFFDRFLKGRDDHLLDGPSDRYPELRHKS</sequence>
<comment type="caution">
    <text evidence="5">The sequence shown here is derived from an EMBL/GenBank/DDBJ whole genome shotgun (WGS) entry which is preliminary data.</text>
</comment>
<dbReference type="EMBL" id="BAAAHB010000140">
    <property type="protein sequence ID" value="GAA0494133.1"/>
    <property type="molecule type" value="Genomic_DNA"/>
</dbReference>
<dbReference type="Proteomes" id="UP001499895">
    <property type="component" value="Unassembled WGS sequence"/>
</dbReference>
<evidence type="ECO:0000256" key="1">
    <source>
        <dbReference type="ARBA" id="ARBA00022801"/>
    </source>
</evidence>
<dbReference type="Gene3D" id="3.40.50.1820">
    <property type="entry name" value="alpha/beta hydrolase"/>
    <property type="match status" value="1"/>
</dbReference>
<organism evidence="5 6">
    <name type="scientific">Streptomyces stramineus</name>
    <dbReference type="NCBI Taxonomy" id="173861"/>
    <lineage>
        <taxon>Bacteria</taxon>
        <taxon>Bacillati</taxon>
        <taxon>Actinomycetota</taxon>
        <taxon>Actinomycetes</taxon>
        <taxon>Kitasatosporales</taxon>
        <taxon>Streptomycetaceae</taxon>
        <taxon>Streptomyces</taxon>
    </lineage>
</organism>
<keyword evidence="6" id="KW-1185">Reference proteome</keyword>
<reference evidence="5 6" key="1">
    <citation type="journal article" date="2019" name="Int. J. Syst. Evol. Microbiol.">
        <title>The Global Catalogue of Microorganisms (GCM) 10K type strain sequencing project: providing services to taxonomists for standard genome sequencing and annotation.</title>
        <authorList>
            <consortium name="The Broad Institute Genomics Platform"/>
            <consortium name="The Broad Institute Genome Sequencing Center for Infectious Disease"/>
            <person name="Wu L."/>
            <person name="Ma J."/>
        </authorList>
    </citation>
    <scope>NUCLEOTIDE SEQUENCE [LARGE SCALE GENOMIC DNA]</scope>
    <source>
        <strain evidence="5 6">JCM 10649</strain>
    </source>
</reference>
<protein>
    <submittedName>
        <fullName evidence="5">Lipase</fullName>
    </submittedName>
</protein>
<proteinExistence type="predicted"/>
<dbReference type="SUPFAM" id="SSF53474">
    <property type="entry name" value="alpha/beta-Hydrolases"/>
    <property type="match status" value="1"/>
</dbReference>
<feature type="region of interest" description="Disordered" evidence="4">
    <location>
        <begin position="34"/>
        <end position="70"/>
    </location>
</feature>
<dbReference type="RefSeq" id="WP_344097473.1">
    <property type="nucleotide sequence ID" value="NZ_BAAAHB010000140.1"/>
</dbReference>
<dbReference type="PANTHER" id="PTHR10272">
    <property type="entry name" value="PLATELET-ACTIVATING FACTOR ACETYLHYDROLASE"/>
    <property type="match status" value="1"/>
</dbReference>
<evidence type="ECO:0000256" key="2">
    <source>
        <dbReference type="ARBA" id="ARBA00022963"/>
    </source>
</evidence>
<gene>
    <name evidence="5" type="ORF">GCM10009544_62990</name>
</gene>
<dbReference type="InterPro" id="IPR029058">
    <property type="entry name" value="AB_hydrolase_fold"/>
</dbReference>
<evidence type="ECO:0000256" key="3">
    <source>
        <dbReference type="ARBA" id="ARBA00023098"/>
    </source>
</evidence>
<evidence type="ECO:0000313" key="5">
    <source>
        <dbReference type="EMBL" id="GAA0494133.1"/>
    </source>
</evidence>
<evidence type="ECO:0000256" key="4">
    <source>
        <dbReference type="SAM" id="MobiDB-lite"/>
    </source>
</evidence>